<dbReference type="AlphaFoldDB" id="A0A2N3KZH8"/>
<accession>A0A2N3KZH8</accession>
<proteinExistence type="predicted"/>
<feature type="transmembrane region" description="Helical" evidence="1">
    <location>
        <begin position="40"/>
        <end position="65"/>
    </location>
</feature>
<gene>
    <name evidence="2" type="ORF">COO20_01800</name>
</gene>
<name>A0A2N3KZH8_9PROT</name>
<dbReference type="EMBL" id="NWTK01000001">
    <property type="protein sequence ID" value="PKR55974.1"/>
    <property type="molecule type" value="Genomic_DNA"/>
</dbReference>
<reference evidence="2 3" key="1">
    <citation type="submission" date="2017-09" db="EMBL/GenBank/DDBJ databases">
        <title>Biodiversity and function of Thalassospira species in the particle-attached aromatic-hydrocarbon-degrading consortia from the surface seawater of the South China Sea.</title>
        <authorList>
            <person name="Dong C."/>
            <person name="Liu R."/>
            <person name="Shao Z."/>
        </authorList>
    </citation>
    <scope>NUCLEOTIDE SEQUENCE [LARGE SCALE GENOMIC DNA]</scope>
    <source>
        <strain evidence="2 3">CSC1P2</strain>
    </source>
</reference>
<keyword evidence="1" id="KW-1133">Transmembrane helix</keyword>
<sequence>MQPSILWFFATLPAQMGTIAGKFQPQCPPGPMFLCHFAKFGPLLAILLRAVGVFGRFAAVIRVIWQ</sequence>
<keyword evidence="1" id="KW-0812">Transmembrane</keyword>
<evidence type="ECO:0000313" key="2">
    <source>
        <dbReference type="EMBL" id="PKR55974.1"/>
    </source>
</evidence>
<comment type="caution">
    <text evidence="2">The sequence shown here is derived from an EMBL/GenBank/DDBJ whole genome shotgun (WGS) entry which is preliminary data.</text>
</comment>
<evidence type="ECO:0000256" key="1">
    <source>
        <dbReference type="SAM" id="Phobius"/>
    </source>
</evidence>
<organism evidence="2 3">
    <name type="scientific">Thalassospira marina</name>
    <dbReference type="NCBI Taxonomy" id="2048283"/>
    <lineage>
        <taxon>Bacteria</taxon>
        <taxon>Pseudomonadati</taxon>
        <taxon>Pseudomonadota</taxon>
        <taxon>Alphaproteobacteria</taxon>
        <taxon>Rhodospirillales</taxon>
        <taxon>Thalassospiraceae</taxon>
        <taxon>Thalassospira</taxon>
    </lineage>
</organism>
<dbReference type="Proteomes" id="UP000233597">
    <property type="component" value="Unassembled WGS sequence"/>
</dbReference>
<keyword evidence="1" id="KW-0472">Membrane</keyword>
<evidence type="ECO:0000313" key="3">
    <source>
        <dbReference type="Proteomes" id="UP000233597"/>
    </source>
</evidence>
<protein>
    <submittedName>
        <fullName evidence="2">Uncharacterized protein</fullName>
    </submittedName>
</protein>